<dbReference type="Gene3D" id="2.30.30.60">
    <property type="match status" value="1"/>
</dbReference>
<name>A0A066RMX8_9GAMM</name>
<feature type="transmembrane region" description="Helical" evidence="7">
    <location>
        <begin position="284"/>
        <end position="301"/>
    </location>
</feature>
<dbReference type="SUPFAM" id="SSF82861">
    <property type="entry name" value="Mechanosensitive channel protein MscS (YggB), transmembrane region"/>
    <property type="match status" value="1"/>
</dbReference>
<evidence type="ECO:0000313" key="12">
    <source>
        <dbReference type="Proteomes" id="UP000027192"/>
    </source>
</evidence>
<dbReference type="GO" id="GO:0005886">
    <property type="term" value="C:plasma membrane"/>
    <property type="evidence" value="ECO:0007669"/>
    <property type="project" value="UniProtKB-SubCell"/>
</dbReference>
<keyword evidence="7" id="KW-0406">Ion transport</keyword>
<dbReference type="InterPro" id="IPR011014">
    <property type="entry name" value="MscS_channel_TM-2"/>
</dbReference>
<evidence type="ECO:0000256" key="6">
    <source>
        <dbReference type="ARBA" id="ARBA00023136"/>
    </source>
</evidence>
<comment type="function">
    <text evidence="7">Mechanosensitive channel that participates in the regulation of osmotic pressure changes within the cell, opening in response to stretch forces in the membrane lipid bilayer, without the need for other proteins. Contributes to normal resistance to hypoosmotic shock. Forms an ion channel of 1.0 nanosiemens conductance with a slight preference for anions.</text>
</comment>
<comment type="subunit">
    <text evidence="7">Homoheptamer.</text>
</comment>
<dbReference type="AlphaFoldDB" id="A0A066RMX8"/>
<proteinExistence type="inferred from homology"/>
<comment type="similarity">
    <text evidence="2 7">Belongs to the MscS (TC 1.A.23) family.</text>
</comment>
<evidence type="ECO:0000256" key="7">
    <source>
        <dbReference type="RuleBase" id="RU369025"/>
    </source>
</evidence>
<dbReference type="RefSeq" id="WP_036751728.1">
    <property type="nucleotide sequence ID" value="NZ_JAGSGC010000001.1"/>
</dbReference>
<dbReference type="InterPro" id="IPR006685">
    <property type="entry name" value="MscS_channel_2nd"/>
</dbReference>
<keyword evidence="7" id="KW-0813">Transport</keyword>
<keyword evidence="7" id="KW-0997">Cell inner membrane</keyword>
<dbReference type="PANTHER" id="PTHR30221:SF1">
    <property type="entry name" value="SMALL-CONDUCTANCE MECHANOSENSITIVE CHANNEL"/>
    <property type="match status" value="1"/>
</dbReference>
<feature type="transmembrane region" description="Helical" evidence="7">
    <location>
        <begin position="352"/>
        <end position="370"/>
    </location>
</feature>
<feature type="transmembrane region" description="Helical" evidence="7">
    <location>
        <begin position="327"/>
        <end position="346"/>
    </location>
</feature>
<dbReference type="EMBL" id="JMIB01000018">
    <property type="protein sequence ID" value="KDM91805.1"/>
    <property type="molecule type" value="Genomic_DNA"/>
</dbReference>
<accession>A0A066RMX8</accession>
<dbReference type="InterPro" id="IPR049278">
    <property type="entry name" value="MS_channel_C"/>
</dbReference>
<dbReference type="STRING" id="1654360.EA58_09870"/>
<comment type="subcellular location">
    <subcellularLocation>
        <location evidence="7">Cell inner membrane</location>
        <topology evidence="7">Multi-pass membrane protein</topology>
    </subcellularLocation>
    <subcellularLocation>
        <location evidence="1">Cell membrane</location>
        <topology evidence="1">Multi-pass membrane protein</topology>
    </subcellularLocation>
</comment>
<gene>
    <name evidence="11" type="ORF">EA58_09870</name>
</gene>
<keyword evidence="6 7" id="KW-0472">Membrane</keyword>
<feature type="domain" description="Mechanosensitive ion channel MscS C-terminal" evidence="10">
    <location>
        <begin position="445"/>
        <end position="526"/>
    </location>
</feature>
<sequence length="556" mass="63196">MIRKFLLLFTLLALSFSTLAEPETAQSKLDDLAQLNQEVMALYQTSKSRTGSTRDVLRMQVLNKNDDLRDQLGQLISAPPEGAEGKLIDYVRHQIRYTAATARYLDQKIKVDEKALDSAPQEEQLLKQKQLDEERQLSVQMLGDQWTNYHWLEQLGIKTAKDKTKLAKDISERLEFVSASLEYNHQQEKELSKQLKDASDSEKSALQLMHILTQRKVSSDIDRLNYLASLGDKAEIDTSDYKKQQFEVTGDLTNDILNIQVIYSIFSAWTDNLKKWLVDYTPQVLFKIFIFILVILVFRLLKNLTRRVVKRAVSSPNLRMSQLMQDFFISMSGKAVFFIGLLIALSQIGLNLAPVLTGFGVAGVIVGFALQDTLSNFASGMMLLIYRPFDVGDFVEAGGVSGKVSHMSLVNTTIRTFDNQIIIVPNSKIWGDTIKNVTHERVRRVDMVFSIGYSDSIEQAEAVLHDIIDSHPAVLRAPEKTIKVHTLNTSSVDFIVRPWVKTDDYWDVYWDVTRAVKLRFDQAGLTIPFPQQDVYLHMVKQENLNASPSVHNSLLQ</sequence>
<evidence type="ECO:0000256" key="8">
    <source>
        <dbReference type="SAM" id="SignalP"/>
    </source>
</evidence>
<feature type="signal peptide" evidence="8">
    <location>
        <begin position="1"/>
        <end position="20"/>
    </location>
</feature>
<evidence type="ECO:0000259" key="10">
    <source>
        <dbReference type="Pfam" id="PF21082"/>
    </source>
</evidence>
<dbReference type="GO" id="GO:0008381">
    <property type="term" value="F:mechanosensitive monoatomic ion channel activity"/>
    <property type="evidence" value="ECO:0007669"/>
    <property type="project" value="InterPro"/>
</dbReference>
<evidence type="ECO:0000256" key="3">
    <source>
        <dbReference type="ARBA" id="ARBA00022475"/>
    </source>
</evidence>
<keyword evidence="12" id="KW-1185">Reference proteome</keyword>
<dbReference type="InterPro" id="IPR045275">
    <property type="entry name" value="MscS_archaea/bacteria_type"/>
</dbReference>
<keyword evidence="3" id="KW-1003">Cell membrane</keyword>
<protein>
    <recommendedName>
        <fullName evidence="7">Small-conductance mechanosensitive channel</fullName>
    </recommendedName>
</protein>
<evidence type="ECO:0000256" key="2">
    <source>
        <dbReference type="ARBA" id="ARBA00008017"/>
    </source>
</evidence>
<evidence type="ECO:0000256" key="1">
    <source>
        <dbReference type="ARBA" id="ARBA00004651"/>
    </source>
</evidence>
<dbReference type="Pfam" id="PF00924">
    <property type="entry name" value="MS_channel_2nd"/>
    <property type="match status" value="1"/>
</dbReference>
<keyword evidence="8" id="KW-0732">Signal</keyword>
<dbReference type="InterPro" id="IPR010920">
    <property type="entry name" value="LSM_dom_sf"/>
</dbReference>
<reference evidence="11 12" key="1">
    <citation type="submission" date="2014-04" db="EMBL/GenBank/DDBJ databases">
        <title>Draft genome sequence of Photobacterium halotolerans S2753: a solonamide, ngercheumicin and holomycin producer.</title>
        <authorList>
            <person name="Machado H.R."/>
            <person name="Gram L."/>
        </authorList>
    </citation>
    <scope>NUCLEOTIDE SEQUENCE [LARGE SCALE GENOMIC DNA]</scope>
    <source>
        <strain evidence="11 12">S2753</strain>
    </source>
</reference>
<dbReference type="Gene3D" id="3.30.70.100">
    <property type="match status" value="1"/>
</dbReference>
<organism evidence="11 12">
    <name type="scientific">Photobacterium galatheae</name>
    <dbReference type="NCBI Taxonomy" id="1654360"/>
    <lineage>
        <taxon>Bacteria</taxon>
        <taxon>Pseudomonadati</taxon>
        <taxon>Pseudomonadota</taxon>
        <taxon>Gammaproteobacteria</taxon>
        <taxon>Vibrionales</taxon>
        <taxon>Vibrionaceae</taxon>
        <taxon>Photobacterium</taxon>
    </lineage>
</organism>
<keyword evidence="4 7" id="KW-0812">Transmembrane</keyword>
<dbReference type="Proteomes" id="UP000027192">
    <property type="component" value="Unassembled WGS sequence"/>
</dbReference>
<comment type="caution">
    <text evidence="11">The sequence shown here is derived from an EMBL/GenBank/DDBJ whole genome shotgun (WGS) entry which is preliminary data.</text>
</comment>
<keyword evidence="5 7" id="KW-1133">Transmembrane helix</keyword>
<dbReference type="InterPro" id="IPR023408">
    <property type="entry name" value="MscS_beta-dom_sf"/>
</dbReference>
<feature type="domain" description="Mechanosensitive ion channel MscS" evidence="9">
    <location>
        <begin position="372"/>
        <end position="439"/>
    </location>
</feature>
<dbReference type="SUPFAM" id="SSF82689">
    <property type="entry name" value="Mechanosensitive channel protein MscS (YggB), C-terminal domain"/>
    <property type="match status" value="1"/>
</dbReference>
<feature type="chain" id="PRO_5001625829" description="Small-conductance mechanosensitive channel" evidence="8">
    <location>
        <begin position="21"/>
        <end position="556"/>
    </location>
</feature>
<keyword evidence="7" id="KW-0407">Ion channel</keyword>
<dbReference type="SUPFAM" id="SSF50182">
    <property type="entry name" value="Sm-like ribonucleoproteins"/>
    <property type="match status" value="1"/>
</dbReference>
<evidence type="ECO:0000313" key="11">
    <source>
        <dbReference type="EMBL" id="KDM91805.1"/>
    </source>
</evidence>
<dbReference type="PANTHER" id="PTHR30221">
    <property type="entry name" value="SMALL-CONDUCTANCE MECHANOSENSITIVE CHANNEL"/>
    <property type="match status" value="1"/>
</dbReference>
<dbReference type="Pfam" id="PF21082">
    <property type="entry name" value="MS_channel_3rd"/>
    <property type="match status" value="1"/>
</dbReference>
<evidence type="ECO:0000259" key="9">
    <source>
        <dbReference type="Pfam" id="PF00924"/>
    </source>
</evidence>
<dbReference type="InterPro" id="IPR011066">
    <property type="entry name" value="MscS_channel_C_sf"/>
</dbReference>
<evidence type="ECO:0000256" key="5">
    <source>
        <dbReference type="ARBA" id="ARBA00022989"/>
    </source>
</evidence>
<dbReference type="Gene3D" id="1.10.287.1260">
    <property type="match status" value="1"/>
</dbReference>
<evidence type="ECO:0000256" key="4">
    <source>
        <dbReference type="ARBA" id="ARBA00022692"/>
    </source>
</evidence>
<comment type="caution">
    <text evidence="7">Lacks conserved residue(s) required for the propagation of feature annotation.</text>
</comment>